<feature type="region of interest" description="Disordered" evidence="1">
    <location>
        <begin position="1"/>
        <end position="71"/>
    </location>
</feature>
<feature type="compositionally biased region" description="Low complexity" evidence="1">
    <location>
        <begin position="44"/>
        <end position="58"/>
    </location>
</feature>
<feature type="compositionally biased region" description="Basic and acidic residues" evidence="1">
    <location>
        <begin position="493"/>
        <end position="502"/>
    </location>
</feature>
<feature type="compositionally biased region" description="Basic and acidic residues" evidence="1">
    <location>
        <begin position="766"/>
        <end position="805"/>
    </location>
</feature>
<dbReference type="Proteomes" id="UP001370490">
    <property type="component" value="Unassembled WGS sequence"/>
</dbReference>
<reference evidence="3 4" key="1">
    <citation type="submission" date="2023-12" db="EMBL/GenBank/DDBJ databases">
        <title>A high-quality genome assembly for Dillenia turbinata (Dilleniales).</title>
        <authorList>
            <person name="Chanderbali A."/>
        </authorList>
    </citation>
    <scope>NUCLEOTIDE SEQUENCE [LARGE SCALE GENOMIC DNA]</scope>
    <source>
        <strain evidence="3">LSX21</strain>
        <tissue evidence="3">Leaf</tissue>
    </source>
</reference>
<gene>
    <name evidence="3" type="ORF">RJ641_019896</name>
</gene>
<comment type="caution">
    <text evidence="3">The sequence shown here is derived from an EMBL/GenBank/DDBJ whole genome shotgun (WGS) entry which is preliminary data.</text>
</comment>
<dbReference type="PANTHER" id="PTHR38372">
    <property type="entry name" value="DENTIN SIALOPHOSPHOPROTEIN-LIKE PROTEIN"/>
    <property type="match status" value="1"/>
</dbReference>
<feature type="compositionally biased region" description="Basic and acidic residues" evidence="1">
    <location>
        <begin position="534"/>
        <end position="543"/>
    </location>
</feature>
<dbReference type="SUPFAM" id="SSF144292">
    <property type="entry name" value="occludin/ELL-like"/>
    <property type="match status" value="1"/>
</dbReference>
<feature type="compositionally biased region" description="Polar residues" evidence="1">
    <location>
        <begin position="503"/>
        <end position="515"/>
    </location>
</feature>
<feature type="compositionally biased region" description="Basic and acidic residues" evidence="1">
    <location>
        <begin position="555"/>
        <end position="578"/>
    </location>
</feature>
<feature type="region of interest" description="Disordered" evidence="1">
    <location>
        <begin position="216"/>
        <end position="741"/>
    </location>
</feature>
<dbReference type="PANTHER" id="PTHR38372:SF2">
    <property type="entry name" value="DENTIN SIALOPHOSPHOPROTEIN-LIKE PROTEIN"/>
    <property type="match status" value="1"/>
</dbReference>
<accession>A0AAN8UL39</accession>
<dbReference type="AlphaFoldDB" id="A0AAN8UL39"/>
<sequence length="1172" mass="128488">MFGGAGKLGRGGARGGVTNHSKRASFPPPPPLRPSSGGARLSTPGGPNSRNRNPSSSSAQPSTIDETFSLVPGNNPPAFGMIIKLAPTLVDEIRKIEAQGGTARIKFDSNAINLSGNVDVGGKDFSFAWSHESSDLCDIYEECQSGENGNGLLVEHGCSWRKLNVHRILDESTKNHVKKRSEEAERQFKSRKAIVLDPGNPSMKNQMKALAAAEASGGWKHYNHKKDPPFKKRKVEPPQGPSKVFQKSKMPSRSTAKGRNSLSPLPSPHEVSGALASPPEAGNFNKIRGGVQEAVPFQVTSKDKAGSMGRDIPNTAREKGSNHPPPDQGPLKLSNSASVLKSSPEDNQCHKPASQENYDQTPAPYQSFVGRGPSSKSEEEAQLTSKAMEEAKSLDKVGILQNSPNPIGDRKDSDNIGGQAGSSSDSGSDSDSESDSSDSGSDSGSHSRSRSKSRSPAGSGSGSSSDSDSDVSSSSKEESDVDVDIMTSDDEKELSNKPRTSDSEFPTSNGISIQNGIDEKQGSPGSEAVDIDNESPRDGKETDMAVATNLFQNTEGEKPSEEAKTLPSDHDGYPERHVSTRKVFSDRGNMVKVGSRPDQSDILSRTSRGTNKRGSEFKNFHEKSEHAKRVKGGSFPQPQESRGPDSRALVSPHYVSPYRHNDDTSKSPALQMTERSNRGGIGDLGSRNGYNQAIPGISGSDFQQMGRRPVDRAGWTKAADTVERPAKHGESSIRSSKQSERAFQANEDFYIHKEMFYEEPQDDDAGVDKKKLPGHQKESSVGDKHAMPTESQYRKPGEPSGRCKEGVAVSNSQKGSLQKDNSRIDVERSPIVNGRGNILRRELSDLESGELREPLPEETLGVKKRFERKGSFSQSENKTSPSDDWNSDLSKAKPTGKAVGNRKPSPPISRVGNSSNPEVLSKKKSPEPHVEDLGRPQSRAGQSQQQHPWRLDHAEVGGQHSKFVDAGRKSRKNETADGQGIDAEGYGETHQKAHAAVSQQLDNRRGHVPQPMKENKIQKSVPVADFSNKHKDALLSDSNKSGQNKRESSSEENSCPYSKFEKKEPELKAPIEDFSQYKEYVQEYRDKYESYCSLNRDLENYRVEFQKLGRDLEMAKDRDLEQYHILLGQLKETYHQCGPRHKRLKKIFIVLHEELQHLKQRIKDFALNYTRD</sequence>
<feature type="region of interest" description="Disordered" evidence="1">
    <location>
        <begin position="754"/>
        <end position="1062"/>
    </location>
</feature>
<dbReference type="Pfam" id="PF07303">
    <property type="entry name" value="Occludin_ELL"/>
    <property type="match status" value="1"/>
</dbReference>
<feature type="compositionally biased region" description="Low complexity" evidence="1">
    <location>
        <begin position="437"/>
        <end position="446"/>
    </location>
</feature>
<feature type="compositionally biased region" description="Basic and acidic residues" evidence="1">
    <location>
        <begin position="962"/>
        <end position="975"/>
    </location>
</feature>
<evidence type="ECO:0000313" key="3">
    <source>
        <dbReference type="EMBL" id="KAK6914779.1"/>
    </source>
</evidence>
<dbReference type="InterPro" id="IPR010844">
    <property type="entry name" value="Occludin_ELL"/>
</dbReference>
<dbReference type="Gene3D" id="6.10.140.340">
    <property type="match status" value="1"/>
</dbReference>
<feature type="compositionally biased region" description="Polar residues" evidence="1">
    <location>
        <begin position="249"/>
        <end position="264"/>
    </location>
</feature>
<dbReference type="PROSITE" id="PS51980">
    <property type="entry name" value="OCEL"/>
    <property type="match status" value="1"/>
</dbReference>
<proteinExistence type="predicted"/>
<protein>
    <submittedName>
        <fullName evidence="3">Occludin homology domain</fullName>
    </submittedName>
</protein>
<organism evidence="3 4">
    <name type="scientific">Dillenia turbinata</name>
    <dbReference type="NCBI Taxonomy" id="194707"/>
    <lineage>
        <taxon>Eukaryota</taxon>
        <taxon>Viridiplantae</taxon>
        <taxon>Streptophyta</taxon>
        <taxon>Embryophyta</taxon>
        <taxon>Tracheophyta</taxon>
        <taxon>Spermatophyta</taxon>
        <taxon>Magnoliopsida</taxon>
        <taxon>eudicotyledons</taxon>
        <taxon>Gunneridae</taxon>
        <taxon>Pentapetalae</taxon>
        <taxon>Dilleniales</taxon>
        <taxon>Dilleniaceae</taxon>
        <taxon>Dillenia</taxon>
    </lineage>
</organism>
<feature type="compositionally biased region" description="Acidic residues" evidence="1">
    <location>
        <begin position="479"/>
        <end position="492"/>
    </location>
</feature>
<feature type="compositionally biased region" description="Basic and acidic residues" evidence="1">
    <location>
        <begin position="720"/>
        <end position="731"/>
    </location>
</feature>
<feature type="compositionally biased region" description="Polar residues" evidence="1">
    <location>
        <begin position="871"/>
        <end position="889"/>
    </location>
</feature>
<keyword evidence="4" id="KW-1185">Reference proteome</keyword>
<feature type="compositionally biased region" description="Basic and acidic residues" evidence="1">
    <location>
        <begin position="839"/>
        <end position="855"/>
    </location>
</feature>
<feature type="compositionally biased region" description="Polar residues" evidence="1">
    <location>
        <begin position="809"/>
        <end position="819"/>
    </location>
</feature>
<evidence type="ECO:0000256" key="1">
    <source>
        <dbReference type="SAM" id="MobiDB-lite"/>
    </source>
</evidence>
<dbReference type="EMBL" id="JBAMMX010000025">
    <property type="protein sequence ID" value="KAK6914779.1"/>
    <property type="molecule type" value="Genomic_DNA"/>
</dbReference>
<name>A0AAN8UL39_9MAGN</name>
<feature type="compositionally biased region" description="Low complexity" evidence="1">
    <location>
        <begin position="454"/>
        <end position="474"/>
    </location>
</feature>
<evidence type="ECO:0000259" key="2">
    <source>
        <dbReference type="PROSITE" id="PS51980"/>
    </source>
</evidence>
<feature type="compositionally biased region" description="Polar residues" evidence="1">
    <location>
        <begin position="354"/>
        <end position="364"/>
    </location>
</feature>
<feature type="compositionally biased region" description="Gly residues" evidence="1">
    <location>
        <begin position="1"/>
        <end position="15"/>
    </location>
</feature>
<evidence type="ECO:0000313" key="4">
    <source>
        <dbReference type="Proteomes" id="UP001370490"/>
    </source>
</evidence>
<feature type="compositionally biased region" description="Basic and acidic residues" evidence="1">
    <location>
        <begin position="613"/>
        <end position="627"/>
    </location>
</feature>
<feature type="compositionally biased region" description="Basic and acidic residues" evidence="1">
    <location>
        <begin position="920"/>
        <end position="934"/>
    </location>
</feature>
<feature type="domain" description="OCEL" evidence="2">
    <location>
        <begin position="1062"/>
        <end position="1170"/>
    </location>
</feature>